<dbReference type="CDD" id="cd03295">
    <property type="entry name" value="ABC_OpuCA_Osmoprotection"/>
    <property type="match status" value="1"/>
</dbReference>
<evidence type="ECO:0000256" key="3">
    <source>
        <dbReference type="ARBA" id="ARBA00022741"/>
    </source>
</evidence>
<organism evidence="7">
    <name type="scientific">uncultured Chloroflexia bacterium</name>
    <dbReference type="NCBI Taxonomy" id="1672391"/>
    <lineage>
        <taxon>Bacteria</taxon>
        <taxon>Bacillati</taxon>
        <taxon>Chloroflexota</taxon>
        <taxon>Chloroflexia</taxon>
        <taxon>environmental samples</taxon>
    </lineage>
</organism>
<protein>
    <recommendedName>
        <fullName evidence="5">ABC-type quaternary amine transporter</fullName>
        <ecNumber evidence="5">7.6.2.9</ecNumber>
    </recommendedName>
</protein>
<comment type="similarity">
    <text evidence="1">Belongs to the ABC transporter superfamily.</text>
</comment>
<dbReference type="EC" id="7.6.2.9" evidence="5"/>
<dbReference type="GO" id="GO:0015418">
    <property type="term" value="F:ABC-type quaternary ammonium compound transporting activity"/>
    <property type="evidence" value="ECO:0007669"/>
    <property type="project" value="UniProtKB-EC"/>
</dbReference>
<dbReference type="InterPro" id="IPR003593">
    <property type="entry name" value="AAA+_ATPase"/>
</dbReference>
<dbReference type="PANTHER" id="PTHR43117:SF4">
    <property type="entry name" value="OSMOPROTECTANT IMPORT ATP-BINDING PROTEIN OSMV"/>
    <property type="match status" value="1"/>
</dbReference>
<dbReference type="SUPFAM" id="SSF52540">
    <property type="entry name" value="P-loop containing nucleoside triphosphate hydrolases"/>
    <property type="match status" value="1"/>
</dbReference>
<evidence type="ECO:0000313" key="7">
    <source>
        <dbReference type="EMBL" id="CAA9236722.1"/>
    </source>
</evidence>
<dbReference type="GO" id="GO:0016887">
    <property type="term" value="F:ATP hydrolysis activity"/>
    <property type="evidence" value="ECO:0007669"/>
    <property type="project" value="InterPro"/>
</dbReference>
<evidence type="ECO:0000259" key="6">
    <source>
        <dbReference type="PROSITE" id="PS50893"/>
    </source>
</evidence>
<feature type="domain" description="ABC transporter" evidence="6">
    <location>
        <begin position="2"/>
        <end position="239"/>
    </location>
</feature>
<proteinExistence type="inferred from homology"/>
<gene>
    <name evidence="7" type="ORF">AVDCRST_MAG26-1236</name>
</gene>
<dbReference type="PANTHER" id="PTHR43117">
    <property type="entry name" value="OSMOPROTECTANT IMPORT ATP-BINDING PROTEIN OSMV"/>
    <property type="match status" value="1"/>
</dbReference>
<evidence type="ECO:0000256" key="2">
    <source>
        <dbReference type="ARBA" id="ARBA00022448"/>
    </source>
</evidence>
<dbReference type="InterPro" id="IPR003439">
    <property type="entry name" value="ABC_transporter-like_ATP-bd"/>
</dbReference>
<dbReference type="PROSITE" id="PS50893">
    <property type="entry name" value="ABC_TRANSPORTER_2"/>
    <property type="match status" value="1"/>
</dbReference>
<dbReference type="InterPro" id="IPR017871">
    <property type="entry name" value="ABC_transporter-like_CS"/>
</dbReference>
<dbReference type="PROSITE" id="PS00211">
    <property type="entry name" value="ABC_TRANSPORTER_1"/>
    <property type="match status" value="1"/>
</dbReference>
<keyword evidence="3" id="KW-0547">Nucleotide-binding</keyword>
<accession>A0A6J4HXE1</accession>
<evidence type="ECO:0000256" key="4">
    <source>
        <dbReference type="ARBA" id="ARBA00022840"/>
    </source>
</evidence>
<dbReference type="Gene3D" id="3.40.50.300">
    <property type="entry name" value="P-loop containing nucleotide triphosphate hydrolases"/>
    <property type="match status" value="1"/>
</dbReference>
<dbReference type="EMBL" id="CADCTK010000290">
    <property type="protein sequence ID" value="CAA9236722.1"/>
    <property type="molecule type" value="Genomic_DNA"/>
</dbReference>
<keyword evidence="2" id="KW-0813">Transport</keyword>
<dbReference type="FunFam" id="3.40.50.300:FF:000425">
    <property type="entry name" value="Probable ABC transporter, ATP-binding subunit"/>
    <property type="match status" value="1"/>
</dbReference>
<evidence type="ECO:0000256" key="1">
    <source>
        <dbReference type="ARBA" id="ARBA00005417"/>
    </source>
</evidence>
<reference evidence="7" key="1">
    <citation type="submission" date="2020-02" db="EMBL/GenBank/DDBJ databases">
        <authorList>
            <person name="Meier V. D."/>
        </authorList>
    </citation>
    <scope>NUCLEOTIDE SEQUENCE</scope>
    <source>
        <strain evidence="7">AVDCRST_MAG26</strain>
    </source>
</reference>
<dbReference type="InterPro" id="IPR027417">
    <property type="entry name" value="P-loop_NTPase"/>
</dbReference>
<name>A0A6J4HXE1_9CHLR</name>
<dbReference type="SMART" id="SM00382">
    <property type="entry name" value="AAA"/>
    <property type="match status" value="1"/>
</dbReference>
<sequence length="325" mass="35685">MIEFRSVSKHYRGATRPAVDQLSFEVPGGEICVFVGPSGCGKTTTMRMVNRLIEPTSGEIRIDGRPNTAIDPVELRRGIGYVIQQVGLFPHRTVADNIATVPGLLAWDRRRITQRVDELLALVGLEPELYRERYPAELSGGQQQRVGVARAMAADPPVMLMDEPFGAVDPIARDRLQNEFLQIQARVRKTIIFVTHDVDEAIKMGDRIAILDQGGRLAQFDTPERLLTAPASPFVASFVGADRAIKRLSLSQVRDLPLEAPDGTRSPEIQADLSVRDALSLLLGSGSDRGVVVSPHDRQPLGTLRLEHIRGLFRQPAAEVEAAHG</sequence>
<evidence type="ECO:0000256" key="5">
    <source>
        <dbReference type="ARBA" id="ARBA00066388"/>
    </source>
</evidence>
<keyword evidence="4 7" id="KW-0067">ATP-binding</keyword>
<dbReference type="Pfam" id="PF00005">
    <property type="entry name" value="ABC_tran"/>
    <property type="match status" value="1"/>
</dbReference>
<dbReference type="GO" id="GO:0005524">
    <property type="term" value="F:ATP binding"/>
    <property type="evidence" value="ECO:0007669"/>
    <property type="project" value="UniProtKB-KW"/>
</dbReference>
<dbReference type="AlphaFoldDB" id="A0A6J4HXE1"/>